<feature type="transmembrane region" description="Helical" evidence="1">
    <location>
        <begin position="39"/>
        <end position="63"/>
    </location>
</feature>
<keyword evidence="1" id="KW-0472">Membrane</keyword>
<evidence type="ECO:0000256" key="1">
    <source>
        <dbReference type="SAM" id="Phobius"/>
    </source>
</evidence>
<gene>
    <name evidence="2" type="ORF">K5I29_10645</name>
</gene>
<keyword evidence="1" id="KW-1133">Transmembrane helix</keyword>
<organism evidence="2 3">
    <name type="scientific">Flavobacterium agricola</name>
    <dbReference type="NCBI Taxonomy" id="2870839"/>
    <lineage>
        <taxon>Bacteria</taxon>
        <taxon>Pseudomonadati</taxon>
        <taxon>Bacteroidota</taxon>
        <taxon>Flavobacteriia</taxon>
        <taxon>Flavobacteriales</taxon>
        <taxon>Flavobacteriaceae</taxon>
        <taxon>Flavobacterium</taxon>
    </lineage>
</organism>
<name>A0ABY6LX94_9FLAO</name>
<accession>A0ABY6LX94</accession>
<evidence type="ECO:0000313" key="3">
    <source>
        <dbReference type="Proteomes" id="UP001163328"/>
    </source>
</evidence>
<keyword evidence="1" id="KW-0812">Transmembrane</keyword>
<dbReference type="Proteomes" id="UP001163328">
    <property type="component" value="Chromosome"/>
</dbReference>
<evidence type="ECO:0000313" key="2">
    <source>
        <dbReference type="EMBL" id="UYW00949.1"/>
    </source>
</evidence>
<dbReference type="EMBL" id="CP081495">
    <property type="protein sequence ID" value="UYW00949.1"/>
    <property type="molecule type" value="Genomic_DNA"/>
</dbReference>
<protein>
    <submittedName>
        <fullName evidence="2">Peptidase</fullName>
    </submittedName>
</protein>
<proteinExistence type="predicted"/>
<sequence>MTKKLKKATRYKKAFIEKFRIILLNEDSFEEVLSMRLSLLNVFVLLSFSSLILMSFTAALIVFTPIREYIPGYSSGDLRAKSVDLATKADSLEQVINYNNAYINSIRKVLSGDLEYAKINIDSIIKAESENLPDLKLETTEAELNLREELKEKTESK</sequence>
<dbReference type="RefSeq" id="WP_264433210.1">
    <property type="nucleotide sequence ID" value="NZ_CP081495.1"/>
</dbReference>
<keyword evidence="3" id="KW-1185">Reference proteome</keyword>
<reference evidence="2" key="1">
    <citation type="submission" date="2021-08" db="EMBL/GenBank/DDBJ databases">
        <title>Flavobacterium sp. strain CC-SYL302.</title>
        <authorList>
            <person name="Lin S.-Y."/>
            <person name="Lee T.-H."/>
            <person name="Young C.-C."/>
        </authorList>
    </citation>
    <scope>NUCLEOTIDE SEQUENCE</scope>
    <source>
        <strain evidence="2">CC-SYL302</strain>
    </source>
</reference>